<keyword evidence="3" id="KW-0862">Zinc</keyword>
<comment type="caution">
    <text evidence="6">The sequence shown here is derived from an EMBL/GenBank/DDBJ whole genome shotgun (WGS) entry which is preliminary data.</text>
</comment>
<dbReference type="PROSITE" id="PS51891">
    <property type="entry name" value="CENP_V_GFA"/>
    <property type="match status" value="1"/>
</dbReference>
<evidence type="ECO:0000256" key="2">
    <source>
        <dbReference type="ARBA" id="ARBA00022723"/>
    </source>
</evidence>
<accession>A0A4Z0WKY8</accession>
<evidence type="ECO:0000313" key="6">
    <source>
        <dbReference type="EMBL" id="TGG96041.1"/>
    </source>
</evidence>
<evidence type="ECO:0000313" key="7">
    <source>
        <dbReference type="Proteomes" id="UP000297475"/>
    </source>
</evidence>
<dbReference type="OrthoDB" id="9786619at2"/>
<dbReference type="Pfam" id="PF04828">
    <property type="entry name" value="GFA"/>
    <property type="match status" value="1"/>
</dbReference>
<evidence type="ECO:0000256" key="4">
    <source>
        <dbReference type="ARBA" id="ARBA00023239"/>
    </source>
</evidence>
<comment type="similarity">
    <text evidence="1">Belongs to the Gfa family.</text>
</comment>
<dbReference type="PANTHER" id="PTHR33337:SF40">
    <property type="entry name" value="CENP-V_GFA DOMAIN-CONTAINING PROTEIN-RELATED"/>
    <property type="match status" value="1"/>
</dbReference>
<dbReference type="GO" id="GO:0016846">
    <property type="term" value="F:carbon-sulfur lyase activity"/>
    <property type="evidence" value="ECO:0007669"/>
    <property type="project" value="InterPro"/>
</dbReference>
<protein>
    <submittedName>
        <fullName evidence="6">GFA family protein</fullName>
    </submittedName>
</protein>
<dbReference type="SUPFAM" id="SSF51316">
    <property type="entry name" value="Mss4-like"/>
    <property type="match status" value="1"/>
</dbReference>
<dbReference type="GO" id="GO:0046872">
    <property type="term" value="F:metal ion binding"/>
    <property type="evidence" value="ECO:0007669"/>
    <property type="project" value="UniProtKB-KW"/>
</dbReference>
<evidence type="ECO:0000256" key="1">
    <source>
        <dbReference type="ARBA" id="ARBA00005495"/>
    </source>
</evidence>
<dbReference type="Proteomes" id="UP000297475">
    <property type="component" value="Unassembled WGS sequence"/>
</dbReference>
<evidence type="ECO:0000256" key="3">
    <source>
        <dbReference type="ARBA" id="ARBA00022833"/>
    </source>
</evidence>
<dbReference type="InterPro" id="IPR006913">
    <property type="entry name" value="CENP-V/GFA"/>
</dbReference>
<dbReference type="PANTHER" id="PTHR33337">
    <property type="entry name" value="GFA DOMAIN-CONTAINING PROTEIN"/>
    <property type="match status" value="1"/>
</dbReference>
<keyword evidence="2" id="KW-0479">Metal-binding</keyword>
<organism evidence="6 7">
    <name type="scientific">Natronospirillum operosum</name>
    <dbReference type="NCBI Taxonomy" id="2759953"/>
    <lineage>
        <taxon>Bacteria</taxon>
        <taxon>Pseudomonadati</taxon>
        <taxon>Pseudomonadota</taxon>
        <taxon>Gammaproteobacteria</taxon>
        <taxon>Oceanospirillales</taxon>
        <taxon>Natronospirillaceae</taxon>
        <taxon>Natronospirillum</taxon>
    </lineage>
</organism>
<gene>
    <name evidence="6" type="ORF">E4656_00930</name>
</gene>
<dbReference type="InterPro" id="IPR011057">
    <property type="entry name" value="Mss4-like_sf"/>
</dbReference>
<dbReference type="AlphaFoldDB" id="A0A4Z0WKY8"/>
<feature type="domain" description="CENP-V/GFA" evidence="5">
    <location>
        <begin position="1"/>
        <end position="116"/>
    </location>
</feature>
<evidence type="ECO:0000259" key="5">
    <source>
        <dbReference type="PROSITE" id="PS51891"/>
    </source>
</evidence>
<keyword evidence="4" id="KW-0456">Lyase</keyword>
<sequence>MNGRCLCGSVEFRVRELLPHFYQCHCSLCRKISGSASDTATFLNREHFTWVKGEDVVRSYKTETGYRHDFCNQCGCTVPHLMENGTQYWVPAGLLDDAGDSQVAVHLFVGSRASWDTIGGSGTQFEEMPAMETLNNTLQRTNR</sequence>
<name>A0A4Z0WKY8_9GAMM</name>
<proteinExistence type="inferred from homology"/>
<dbReference type="EMBL" id="SRMF01000001">
    <property type="protein sequence ID" value="TGG96041.1"/>
    <property type="molecule type" value="Genomic_DNA"/>
</dbReference>
<dbReference type="Gene3D" id="3.90.1590.10">
    <property type="entry name" value="glutathione-dependent formaldehyde- activating enzyme (gfa)"/>
    <property type="match status" value="1"/>
</dbReference>
<reference evidence="6 7" key="1">
    <citation type="submission" date="2019-04" db="EMBL/GenBank/DDBJ databases">
        <title>Natronospirillum operosus gen. nov., sp. nov., a haloalkaliphilic satellite isolated from decaying biomass of laboratory culture of cyanobacterium Geitlerinema sp. and proposal of Natronospirillaceae fam. nov. and Saccharospirillaceae fam. nov.</title>
        <authorList>
            <person name="Kevbrin V."/>
            <person name="Boltyanskaya Y."/>
            <person name="Koziaeva V."/>
            <person name="Grouzdev D.S."/>
            <person name="Park M."/>
            <person name="Cho J."/>
        </authorList>
    </citation>
    <scope>NUCLEOTIDE SEQUENCE [LARGE SCALE GENOMIC DNA]</scope>
    <source>
        <strain evidence="6 7">G-116</strain>
    </source>
</reference>
<keyword evidence="7" id="KW-1185">Reference proteome</keyword>